<evidence type="ECO:0000256" key="1">
    <source>
        <dbReference type="ARBA" id="ARBA00023015"/>
    </source>
</evidence>
<evidence type="ECO:0000256" key="3">
    <source>
        <dbReference type="ARBA" id="ARBA00023163"/>
    </source>
</evidence>
<accession>A0A1M4SFV5</accession>
<protein>
    <submittedName>
        <fullName evidence="6">CRP/FNR family transcriptional regulator, anaerobic regulatory protein</fullName>
    </submittedName>
</protein>
<dbReference type="PROSITE" id="PS51063">
    <property type="entry name" value="HTH_CRP_2"/>
    <property type="match status" value="1"/>
</dbReference>
<dbReference type="PROSITE" id="PS50042">
    <property type="entry name" value="CNMP_BINDING_3"/>
    <property type="match status" value="1"/>
</dbReference>
<dbReference type="InterPro" id="IPR014710">
    <property type="entry name" value="RmlC-like_jellyroll"/>
</dbReference>
<keyword evidence="2" id="KW-0238">DNA-binding</keyword>
<dbReference type="SUPFAM" id="SSF46785">
    <property type="entry name" value="Winged helix' DNA-binding domain"/>
    <property type="match status" value="1"/>
</dbReference>
<keyword evidence="1" id="KW-0805">Transcription regulation</keyword>
<name>A0A1M4SFV5_9BACT</name>
<dbReference type="STRING" id="1302690.BUE76_23435"/>
<organism evidence="6 7">
    <name type="scientific">Cnuella takakiae</name>
    <dbReference type="NCBI Taxonomy" id="1302690"/>
    <lineage>
        <taxon>Bacteria</taxon>
        <taxon>Pseudomonadati</taxon>
        <taxon>Bacteroidota</taxon>
        <taxon>Chitinophagia</taxon>
        <taxon>Chitinophagales</taxon>
        <taxon>Chitinophagaceae</taxon>
        <taxon>Cnuella</taxon>
    </lineage>
</organism>
<dbReference type="InterPro" id="IPR018490">
    <property type="entry name" value="cNMP-bd_dom_sf"/>
</dbReference>
<dbReference type="AlphaFoldDB" id="A0A1M4SFV5"/>
<dbReference type="Proteomes" id="UP000184368">
    <property type="component" value="Unassembled WGS sequence"/>
</dbReference>
<dbReference type="InterPro" id="IPR036390">
    <property type="entry name" value="WH_DNA-bd_sf"/>
</dbReference>
<dbReference type="CDD" id="cd00038">
    <property type="entry name" value="CAP_ED"/>
    <property type="match status" value="1"/>
</dbReference>
<dbReference type="GO" id="GO:0003677">
    <property type="term" value="F:DNA binding"/>
    <property type="evidence" value="ECO:0007669"/>
    <property type="project" value="UniProtKB-KW"/>
</dbReference>
<dbReference type="EMBL" id="FQUO01000001">
    <property type="protein sequence ID" value="SHE31052.1"/>
    <property type="molecule type" value="Genomic_DNA"/>
</dbReference>
<reference evidence="6 7" key="1">
    <citation type="submission" date="2016-11" db="EMBL/GenBank/DDBJ databases">
        <authorList>
            <person name="Jaros S."/>
            <person name="Januszkiewicz K."/>
            <person name="Wedrychowicz H."/>
        </authorList>
    </citation>
    <scope>NUCLEOTIDE SEQUENCE [LARGE SCALE GENOMIC DNA]</scope>
    <source>
        <strain evidence="6 7">DSM 26897</strain>
    </source>
</reference>
<dbReference type="Pfam" id="PF13545">
    <property type="entry name" value="HTH_Crp_2"/>
    <property type="match status" value="1"/>
</dbReference>
<dbReference type="Pfam" id="PF00027">
    <property type="entry name" value="cNMP_binding"/>
    <property type="match status" value="1"/>
</dbReference>
<keyword evidence="3" id="KW-0804">Transcription</keyword>
<evidence type="ECO:0000256" key="2">
    <source>
        <dbReference type="ARBA" id="ARBA00023125"/>
    </source>
</evidence>
<dbReference type="SUPFAM" id="SSF51206">
    <property type="entry name" value="cAMP-binding domain-like"/>
    <property type="match status" value="1"/>
</dbReference>
<dbReference type="Gene3D" id="1.10.10.10">
    <property type="entry name" value="Winged helix-like DNA-binding domain superfamily/Winged helix DNA-binding domain"/>
    <property type="match status" value="1"/>
</dbReference>
<sequence length="215" mass="24646">MTEKELSLHFPSLEKGLIDELLKVADVKTVQEGDVLMRTGQNIRSALLVLDGLVKIYREDDQGNEFFMYYINSGKACAISLVCALGQETSGLMAKAVTPATVLSIPVHYVDEWMGKYKSWAQFAVSSYRERFDELLQTIDHIAFRNMDERLLFYLKRHQEKLNSNIIPISFTEIAHELNSSREVISRLMKKLSDRGIVKLHRSHIEVINLEKLLS</sequence>
<dbReference type="SMART" id="SM00419">
    <property type="entry name" value="HTH_CRP"/>
    <property type="match status" value="1"/>
</dbReference>
<proteinExistence type="predicted"/>
<keyword evidence="7" id="KW-1185">Reference proteome</keyword>
<feature type="domain" description="HTH crp-type" evidence="5">
    <location>
        <begin position="145"/>
        <end position="211"/>
    </location>
</feature>
<dbReference type="InterPro" id="IPR036388">
    <property type="entry name" value="WH-like_DNA-bd_sf"/>
</dbReference>
<feature type="domain" description="Cyclic nucleotide-binding" evidence="4">
    <location>
        <begin position="9"/>
        <end position="75"/>
    </location>
</feature>
<gene>
    <name evidence="6" type="ORF">SAMN05444008_101111</name>
</gene>
<dbReference type="RefSeq" id="WP_073038995.1">
    <property type="nucleotide sequence ID" value="NZ_FQUO01000001.1"/>
</dbReference>
<evidence type="ECO:0000259" key="4">
    <source>
        <dbReference type="PROSITE" id="PS50042"/>
    </source>
</evidence>
<evidence type="ECO:0000313" key="6">
    <source>
        <dbReference type="EMBL" id="SHE31052.1"/>
    </source>
</evidence>
<dbReference type="InterPro" id="IPR000595">
    <property type="entry name" value="cNMP-bd_dom"/>
</dbReference>
<evidence type="ECO:0000259" key="5">
    <source>
        <dbReference type="PROSITE" id="PS51063"/>
    </source>
</evidence>
<dbReference type="GO" id="GO:0006355">
    <property type="term" value="P:regulation of DNA-templated transcription"/>
    <property type="evidence" value="ECO:0007669"/>
    <property type="project" value="InterPro"/>
</dbReference>
<dbReference type="Gene3D" id="2.60.120.10">
    <property type="entry name" value="Jelly Rolls"/>
    <property type="match status" value="1"/>
</dbReference>
<dbReference type="InterPro" id="IPR012318">
    <property type="entry name" value="HTH_CRP"/>
</dbReference>
<dbReference type="OrthoDB" id="9776746at2"/>
<evidence type="ECO:0000313" key="7">
    <source>
        <dbReference type="Proteomes" id="UP000184368"/>
    </source>
</evidence>